<dbReference type="EMBL" id="NKXO01000072">
    <property type="protein sequence ID" value="PKQ64111.1"/>
    <property type="molecule type" value="Genomic_DNA"/>
</dbReference>
<dbReference type="AlphaFoldDB" id="A0A2N3I1D4"/>
<proteinExistence type="inferred from homology"/>
<evidence type="ECO:0000256" key="5">
    <source>
        <dbReference type="ARBA" id="ARBA00022989"/>
    </source>
</evidence>
<feature type="transmembrane region" description="Helical" evidence="8">
    <location>
        <begin position="178"/>
        <end position="195"/>
    </location>
</feature>
<feature type="transmembrane region" description="Helical" evidence="8">
    <location>
        <begin position="16"/>
        <end position="37"/>
    </location>
</feature>
<name>A0A2N3I1D4_9BACT</name>
<keyword evidence="3" id="KW-1003">Cell membrane</keyword>
<keyword evidence="6 8" id="KW-0472">Membrane</keyword>
<feature type="transmembrane region" description="Helical" evidence="8">
    <location>
        <begin position="124"/>
        <end position="147"/>
    </location>
</feature>
<dbReference type="OrthoDB" id="9810850at2"/>
<evidence type="ECO:0000313" key="11">
    <source>
        <dbReference type="Proteomes" id="UP000233387"/>
    </source>
</evidence>
<evidence type="ECO:0000256" key="2">
    <source>
        <dbReference type="ARBA" id="ARBA00010581"/>
    </source>
</evidence>
<comment type="caution">
    <text evidence="10">The sequence shown here is derived from an EMBL/GenBank/DDBJ whole genome shotgun (WGS) entry which is preliminary data.</text>
</comment>
<organism evidence="10 11">
    <name type="scientific">Raineya orbicola</name>
    <dbReference type="NCBI Taxonomy" id="2016530"/>
    <lineage>
        <taxon>Bacteria</taxon>
        <taxon>Pseudomonadati</taxon>
        <taxon>Bacteroidota</taxon>
        <taxon>Cytophagia</taxon>
        <taxon>Cytophagales</taxon>
        <taxon>Raineyaceae</taxon>
        <taxon>Raineya</taxon>
    </lineage>
</organism>
<keyword evidence="5 8" id="KW-1133">Transmembrane helix</keyword>
<dbReference type="GO" id="GO:0004129">
    <property type="term" value="F:cytochrome-c oxidase activity"/>
    <property type="evidence" value="ECO:0007669"/>
    <property type="project" value="InterPro"/>
</dbReference>
<dbReference type="InterPro" id="IPR035973">
    <property type="entry name" value="Cyt_c_oxidase_su3-like_sf"/>
</dbReference>
<dbReference type="PROSITE" id="PS50253">
    <property type="entry name" value="COX3"/>
    <property type="match status" value="1"/>
</dbReference>
<evidence type="ECO:0000256" key="4">
    <source>
        <dbReference type="ARBA" id="ARBA00022692"/>
    </source>
</evidence>
<feature type="domain" description="Heme-copper oxidase subunit III family profile" evidence="9">
    <location>
        <begin position="1"/>
        <end position="197"/>
    </location>
</feature>
<dbReference type="GO" id="GO:0005886">
    <property type="term" value="C:plasma membrane"/>
    <property type="evidence" value="ECO:0007669"/>
    <property type="project" value="UniProtKB-SubCell"/>
</dbReference>
<dbReference type="PANTHER" id="PTHR11403:SF2">
    <property type="entry name" value="CYTOCHROME BO(3) UBIQUINOL OXIDASE SUBUNIT 3"/>
    <property type="match status" value="1"/>
</dbReference>
<protein>
    <submittedName>
        <fullName evidence="10">Heme/copper-type cytochrome/quinol oxidase subunit 3</fullName>
    </submittedName>
</protein>
<gene>
    <name evidence="10" type="ORF">Rain11_2636</name>
</gene>
<comment type="subcellular location">
    <subcellularLocation>
        <location evidence="1 7">Cell membrane</location>
        <topology evidence="1 7">Multi-pass membrane protein</topology>
    </subcellularLocation>
</comment>
<feature type="transmembrane region" description="Helical" evidence="8">
    <location>
        <begin position="52"/>
        <end position="72"/>
    </location>
</feature>
<evidence type="ECO:0000256" key="6">
    <source>
        <dbReference type="ARBA" id="ARBA00023136"/>
    </source>
</evidence>
<evidence type="ECO:0000256" key="8">
    <source>
        <dbReference type="SAM" id="Phobius"/>
    </source>
</evidence>
<dbReference type="InterPro" id="IPR000298">
    <property type="entry name" value="Cyt_c_oxidase-like_su3"/>
</dbReference>
<dbReference type="PANTHER" id="PTHR11403">
    <property type="entry name" value="CYTOCHROME C OXIDASE SUBUNIT III"/>
    <property type="match status" value="1"/>
</dbReference>
<evidence type="ECO:0000256" key="1">
    <source>
        <dbReference type="ARBA" id="ARBA00004651"/>
    </source>
</evidence>
<comment type="similarity">
    <text evidence="2 7">Belongs to the cytochrome c oxidase subunit 3 family.</text>
</comment>
<feature type="transmembrane region" description="Helical" evidence="8">
    <location>
        <begin position="84"/>
        <end position="104"/>
    </location>
</feature>
<dbReference type="InterPro" id="IPR013833">
    <property type="entry name" value="Cyt_c_oxidase_su3_a-hlx"/>
</dbReference>
<reference evidence="10 11" key="1">
    <citation type="submission" date="2017-06" db="EMBL/GenBank/DDBJ databases">
        <title>Raineya orbicola gen. nov., sp. nov. a slightly thermophilic bacterium of the phylum Bacteroidetes and the description of Raineyaceae fam. nov.</title>
        <authorList>
            <person name="Albuquerque L."/>
            <person name="Polonia A.R.M."/>
            <person name="Barroso C."/>
            <person name="Froufe H.J.C."/>
            <person name="Lage O."/>
            <person name="Lobo-Da-Cunha A."/>
            <person name="Egas C."/>
            <person name="Da Costa M.S."/>
        </authorList>
    </citation>
    <scope>NUCLEOTIDE SEQUENCE [LARGE SCALE GENOMIC DNA]</scope>
    <source>
        <strain evidence="10 11">SPSPC-11</strain>
    </source>
</reference>
<dbReference type="RefSeq" id="WP_101359896.1">
    <property type="nucleotide sequence ID" value="NZ_NKXO01000072.1"/>
</dbReference>
<keyword evidence="11" id="KW-1185">Reference proteome</keyword>
<keyword evidence="4 7" id="KW-0812">Transmembrane</keyword>
<evidence type="ECO:0000259" key="9">
    <source>
        <dbReference type="PROSITE" id="PS50253"/>
    </source>
</evidence>
<dbReference type="Gene3D" id="1.20.120.80">
    <property type="entry name" value="Cytochrome c oxidase, subunit III, four-helix bundle"/>
    <property type="match status" value="1"/>
</dbReference>
<dbReference type="Pfam" id="PF00510">
    <property type="entry name" value="COX3"/>
    <property type="match status" value="1"/>
</dbReference>
<dbReference type="GO" id="GO:0019646">
    <property type="term" value="P:aerobic electron transport chain"/>
    <property type="evidence" value="ECO:0007669"/>
    <property type="project" value="InterPro"/>
</dbReference>
<dbReference type="SUPFAM" id="SSF81452">
    <property type="entry name" value="Cytochrome c oxidase subunit III-like"/>
    <property type="match status" value="1"/>
</dbReference>
<dbReference type="Proteomes" id="UP000233387">
    <property type="component" value="Unassembled WGS sequence"/>
</dbReference>
<accession>A0A2N3I1D4</accession>
<evidence type="ECO:0000256" key="3">
    <source>
        <dbReference type="ARBA" id="ARBA00022475"/>
    </source>
</evidence>
<dbReference type="InterPro" id="IPR024791">
    <property type="entry name" value="Cyt_c/ubiquinol_Oxase_su3"/>
</dbReference>
<evidence type="ECO:0000256" key="7">
    <source>
        <dbReference type="RuleBase" id="RU003376"/>
    </source>
</evidence>
<evidence type="ECO:0000313" key="10">
    <source>
        <dbReference type="EMBL" id="PKQ64111.1"/>
    </source>
</evidence>
<sequence length="197" mass="23385">MLFKVFQKKRDYQENLLLFAMISMALVFLFITFAYLARKGSADWIDFKMPKLFGFSTFFMLVSSYTLFVANTAFEKQDFFTYKYLLGTTFVLGFFFLICQYLGWKQLEAQGLFFGKKAGAAANFLYLLSGLHILHLLAGMVALWIVFWKAVKRESYVDDFIHAVNPPTQKRLKLTTRFWHFLDILWLYLYIFFYIQH</sequence>